<evidence type="ECO:0000256" key="3">
    <source>
        <dbReference type="ARBA" id="ARBA00022960"/>
    </source>
</evidence>
<reference evidence="8 9" key="1">
    <citation type="journal article" date="2016" name="Genome Announc.">
        <title>Complete Genome Sequences of Aerococcus christensenii CCUG 28831T, Aerococcus sanguinicola CCUG 43001T, Aerococcus urinae CCUG 36881T, Aerococcus urinaeequi CCUG 28094T, Aerococcus urinaehominis CCUG 42038 BT, and Aerococcus viridans CCUG 4311T.</title>
        <authorList>
            <person name="Carkaci D."/>
            <person name="Dargis R."/>
            <person name="Nielsen X.C."/>
            <person name="Skovgaard O."/>
            <person name="Fuursted K."/>
            <person name="Christensen J.J."/>
        </authorList>
    </citation>
    <scope>NUCLEOTIDE SEQUENCE [LARGE SCALE GENOMIC DNA]</scope>
    <source>
        <strain evidence="8 9">CCUG42038B</strain>
    </source>
</reference>
<keyword evidence="9" id="KW-1185">Reference proteome</keyword>
<dbReference type="Proteomes" id="UP000062260">
    <property type="component" value="Chromosome"/>
</dbReference>
<proteinExistence type="inferred from homology"/>
<comment type="function">
    <text evidence="5">Involved in formation and maintenance of cell shape.</text>
</comment>
<name>A0A0X8FMI8_9LACT</name>
<keyword evidence="3 5" id="KW-0133">Cell shape</keyword>
<keyword evidence="6" id="KW-0175">Coiled coil</keyword>
<dbReference type="InterPro" id="IPR042177">
    <property type="entry name" value="Cell/Rod_1"/>
</dbReference>
<dbReference type="KEGG" id="auh:AWM75_07105"/>
<dbReference type="PIRSF" id="PIRSF038471">
    <property type="entry name" value="MreC"/>
    <property type="match status" value="1"/>
</dbReference>
<dbReference type="InterPro" id="IPR007221">
    <property type="entry name" value="MreC"/>
</dbReference>
<protein>
    <recommendedName>
        <fullName evidence="2 5">Cell shape-determining protein MreC</fullName>
    </recommendedName>
    <alternativeName>
        <fullName evidence="4 5">Cell shape protein MreC</fullName>
    </alternativeName>
</protein>
<organism evidence="8 9">
    <name type="scientific">Aerococcus urinaehominis</name>
    <dbReference type="NCBI Taxonomy" id="128944"/>
    <lineage>
        <taxon>Bacteria</taxon>
        <taxon>Bacillati</taxon>
        <taxon>Bacillota</taxon>
        <taxon>Bacilli</taxon>
        <taxon>Lactobacillales</taxon>
        <taxon>Aerococcaceae</taxon>
        <taxon>Aerococcus</taxon>
    </lineage>
</organism>
<evidence type="ECO:0000256" key="6">
    <source>
        <dbReference type="SAM" id="Coils"/>
    </source>
</evidence>
<dbReference type="STRING" id="128944.AWM75_07105"/>
<evidence type="ECO:0000313" key="8">
    <source>
        <dbReference type="EMBL" id="AMC00068.1"/>
    </source>
</evidence>
<dbReference type="GO" id="GO:0008360">
    <property type="term" value="P:regulation of cell shape"/>
    <property type="evidence" value="ECO:0007669"/>
    <property type="project" value="UniProtKB-KW"/>
</dbReference>
<dbReference type="GO" id="GO:0005886">
    <property type="term" value="C:plasma membrane"/>
    <property type="evidence" value="ECO:0007669"/>
    <property type="project" value="TreeGrafter"/>
</dbReference>
<evidence type="ECO:0000256" key="5">
    <source>
        <dbReference type="PIRNR" id="PIRNR038471"/>
    </source>
</evidence>
<feature type="domain" description="Rod shape-determining protein MreC beta-barrel core" evidence="7">
    <location>
        <begin position="123"/>
        <end position="275"/>
    </location>
</feature>
<evidence type="ECO:0000256" key="2">
    <source>
        <dbReference type="ARBA" id="ARBA00013855"/>
    </source>
</evidence>
<dbReference type="Gene3D" id="2.40.10.340">
    <property type="entry name" value="Rod shape-determining protein MreC, domain 1"/>
    <property type="match status" value="1"/>
</dbReference>
<reference evidence="9" key="2">
    <citation type="submission" date="2016-01" db="EMBL/GenBank/DDBJ databases">
        <title>Six Aerococcus type strain genome sequencing and assembly using PacBio and Illumina Hiseq.</title>
        <authorList>
            <person name="Carkaci D."/>
            <person name="Dargis R."/>
            <person name="Nielsen X.C."/>
            <person name="Skovgaard O."/>
            <person name="Fuursted K."/>
            <person name="Christensen J.J."/>
        </authorList>
    </citation>
    <scope>NUCLEOTIDE SEQUENCE [LARGE SCALE GENOMIC DNA]</scope>
    <source>
        <strain evidence="9">CCUG42038B</strain>
    </source>
</reference>
<dbReference type="AlphaFoldDB" id="A0A0X8FMI8"/>
<dbReference type="OrthoDB" id="9792313at2"/>
<dbReference type="PANTHER" id="PTHR34138:SF1">
    <property type="entry name" value="CELL SHAPE-DETERMINING PROTEIN MREC"/>
    <property type="match status" value="1"/>
</dbReference>
<evidence type="ECO:0000313" key="9">
    <source>
        <dbReference type="Proteomes" id="UP000062260"/>
    </source>
</evidence>
<dbReference type="InterPro" id="IPR055342">
    <property type="entry name" value="MreC_beta-barrel_core"/>
</dbReference>
<evidence type="ECO:0000256" key="4">
    <source>
        <dbReference type="ARBA" id="ARBA00032089"/>
    </source>
</evidence>
<feature type="coiled-coil region" evidence="6">
    <location>
        <begin position="79"/>
        <end position="109"/>
    </location>
</feature>
<dbReference type="Gene3D" id="2.40.10.350">
    <property type="entry name" value="Rod shape-determining protein MreC, domain 2"/>
    <property type="match status" value="1"/>
</dbReference>
<dbReference type="NCBIfam" id="TIGR00219">
    <property type="entry name" value="mreC"/>
    <property type="match status" value="1"/>
</dbReference>
<accession>A0A0X8FMI8</accession>
<gene>
    <name evidence="8" type="ORF">AWM75_07105</name>
</gene>
<sequence length="295" mass="32069">MRQFLANRKILVILFSVITSLSMIAYSIFGQGGMPTPIRWVNDTTAIAARTISRPTNALLGLWDTVEDIKNAYVENQHLKEKIGALQSLQAQNAQLKAENEEMANLLALEPTLVNKTVIAGSVITRTPNNWLDYLTIDLGSNHQVEEGMSVVADSGMVGRIVEVAPNSAKVRLMTTDNPQSMQVSASIQLDGRIVHGIIESYDRANNELIMTQIDRDADIKKGSLVVSNGLGGISPEGLPIGQVVSAKEDEFGLAQQARIKPAADYSDIRKVFVVLESNRNQATGENPEEASAND</sequence>
<dbReference type="PANTHER" id="PTHR34138">
    <property type="entry name" value="CELL SHAPE-DETERMINING PROTEIN MREC"/>
    <property type="match status" value="1"/>
</dbReference>
<evidence type="ECO:0000259" key="7">
    <source>
        <dbReference type="Pfam" id="PF04085"/>
    </source>
</evidence>
<dbReference type="Pfam" id="PF04085">
    <property type="entry name" value="MreC"/>
    <property type="match status" value="1"/>
</dbReference>
<comment type="similarity">
    <text evidence="1 5">Belongs to the MreC family.</text>
</comment>
<dbReference type="InterPro" id="IPR042175">
    <property type="entry name" value="Cell/Rod_MreC_2"/>
</dbReference>
<dbReference type="EMBL" id="CP014163">
    <property type="protein sequence ID" value="AMC00068.1"/>
    <property type="molecule type" value="Genomic_DNA"/>
</dbReference>
<evidence type="ECO:0000256" key="1">
    <source>
        <dbReference type="ARBA" id="ARBA00009369"/>
    </source>
</evidence>